<sequence length="149" mass="17381">MEVTPKFDSDLKSDSDEDDNIKQFGPTSTKIIASKKQHVDDIDIIIKPWFDRLEVTSGPDHKANITMALYHEYLFREILEFQSIDNDHPLGMTKHISTEHMIDYKENMGMLGSDNNGQNAWAINKGYTLYFFYAIEKWKEITLKKDMEL</sequence>
<comment type="caution">
    <text evidence="1">The sequence shown here is derived from an EMBL/GenBank/DDBJ whole genome shotgun (WGS) entry which is preliminary data.</text>
</comment>
<dbReference type="Proteomes" id="UP000309997">
    <property type="component" value="Unassembled WGS sequence"/>
</dbReference>
<evidence type="ECO:0000313" key="1">
    <source>
        <dbReference type="EMBL" id="KAL3583925.1"/>
    </source>
</evidence>
<dbReference type="EMBL" id="RCHU02000007">
    <property type="protein sequence ID" value="KAL3583925.1"/>
    <property type="molecule type" value="Genomic_DNA"/>
</dbReference>
<gene>
    <name evidence="1" type="ORF">D5086_014986</name>
</gene>
<reference evidence="1 2" key="1">
    <citation type="journal article" date="2024" name="Plant Biotechnol. J.">
        <title>Genome and CRISPR/Cas9 system of a widespread forest tree (Populus alba) in the world.</title>
        <authorList>
            <person name="Liu Y.J."/>
            <person name="Jiang P.F."/>
            <person name="Han X.M."/>
            <person name="Li X.Y."/>
            <person name="Wang H.M."/>
            <person name="Wang Y.J."/>
            <person name="Wang X.X."/>
            <person name="Zeng Q.Y."/>
        </authorList>
    </citation>
    <scope>NUCLEOTIDE SEQUENCE [LARGE SCALE GENOMIC DNA]</scope>
    <source>
        <strain evidence="2">cv. PAL-ZL1</strain>
    </source>
</reference>
<proteinExistence type="predicted"/>
<protein>
    <submittedName>
        <fullName evidence="1">Uncharacterized protein</fullName>
    </submittedName>
</protein>
<accession>A0ACC4BZ90</accession>
<name>A0ACC4BZ90_POPAL</name>
<evidence type="ECO:0000313" key="2">
    <source>
        <dbReference type="Proteomes" id="UP000309997"/>
    </source>
</evidence>
<organism evidence="1 2">
    <name type="scientific">Populus alba</name>
    <name type="common">White poplar</name>
    <dbReference type="NCBI Taxonomy" id="43335"/>
    <lineage>
        <taxon>Eukaryota</taxon>
        <taxon>Viridiplantae</taxon>
        <taxon>Streptophyta</taxon>
        <taxon>Embryophyta</taxon>
        <taxon>Tracheophyta</taxon>
        <taxon>Spermatophyta</taxon>
        <taxon>Magnoliopsida</taxon>
        <taxon>eudicotyledons</taxon>
        <taxon>Gunneridae</taxon>
        <taxon>Pentapetalae</taxon>
        <taxon>rosids</taxon>
        <taxon>fabids</taxon>
        <taxon>Malpighiales</taxon>
        <taxon>Salicaceae</taxon>
        <taxon>Saliceae</taxon>
        <taxon>Populus</taxon>
    </lineage>
</organism>
<keyword evidence="2" id="KW-1185">Reference proteome</keyword>